<evidence type="ECO:0000256" key="5">
    <source>
        <dbReference type="ARBA" id="ARBA00022984"/>
    </source>
</evidence>
<dbReference type="InterPro" id="IPR050979">
    <property type="entry name" value="LD-transpeptidase"/>
</dbReference>
<dbReference type="EMBL" id="MQWA01000001">
    <property type="protein sequence ID" value="PQJ28372.1"/>
    <property type="molecule type" value="Genomic_DNA"/>
</dbReference>
<evidence type="ECO:0000256" key="2">
    <source>
        <dbReference type="ARBA" id="ARBA00005992"/>
    </source>
</evidence>
<dbReference type="NCBIfam" id="NF004785">
    <property type="entry name" value="PRK06132.1-2"/>
    <property type="match status" value="1"/>
</dbReference>
<keyword evidence="4 7" id="KW-0133">Cell shape</keyword>
<comment type="similarity">
    <text evidence="2">Belongs to the YkuD family.</text>
</comment>
<dbReference type="PANTHER" id="PTHR30582:SF2">
    <property type="entry name" value="L,D-TRANSPEPTIDASE YCIB-RELATED"/>
    <property type="match status" value="1"/>
</dbReference>
<accession>A0A2S7U1Z8</accession>
<reference evidence="10 11" key="1">
    <citation type="submission" date="2016-12" db="EMBL/GenBank/DDBJ databases">
        <title>Study of bacterial adaptation to deep sea.</title>
        <authorList>
            <person name="Song J."/>
            <person name="Yoshizawa S."/>
            <person name="Kogure K."/>
        </authorList>
    </citation>
    <scope>NUCLEOTIDE SEQUENCE [LARGE SCALE GENOMIC DNA]</scope>
    <source>
        <strain evidence="10 11">SAORIC-165</strain>
    </source>
</reference>
<evidence type="ECO:0000256" key="8">
    <source>
        <dbReference type="SAM" id="SignalP"/>
    </source>
</evidence>
<dbReference type="GO" id="GO:0071972">
    <property type="term" value="F:peptidoglycan L,D-transpeptidase activity"/>
    <property type="evidence" value="ECO:0007669"/>
    <property type="project" value="TreeGrafter"/>
</dbReference>
<comment type="caution">
    <text evidence="10">The sequence shown here is derived from an EMBL/GenBank/DDBJ whole genome shotgun (WGS) entry which is preliminary data.</text>
</comment>
<dbReference type="PROSITE" id="PS52029">
    <property type="entry name" value="LD_TPASE"/>
    <property type="match status" value="1"/>
</dbReference>
<proteinExistence type="inferred from homology"/>
<dbReference type="SUPFAM" id="SSF141523">
    <property type="entry name" value="L,D-transpeptidase catalytic domain-like"/>
    <property type="match status" value="1"/>
</dbReference>
<comment type="pathway">
    <text evidence="1 7">Cell wall biogenesis; peptidoglycan biosynthesis.</text>
</comment>
<feature type="domain" description="L,D-TPase catalytic" evidence="9">
    <location>
        <begin position="47"/>
        <end position="156"/>
    </location>
</feature>
<feature type="active site" description="Proton donor/acceptor" evidence="7">
    <location>
        <position position="119"/>
    </location>
</feature>
<evidence type="ECO:0000313" key="10">
    <source>
        <dbReference type="EMBL" id="PQJ28372.1"/>
    </source>
</evidence>
<dbReference type="GO" id="GO:0005576">
    <property type="term" value="C:extracellular region"/>
    <property type="evidence" value="ECO:0007669"/>
    <property type="project" value="TreeGrafter"/>
</dbReference>
<dbReference type="GO" id="GO:0018104">
    <property type="term" value="P:peptidoglycan-protein cross-linking"/>
    <property type="evidence" value="ECO:0007669"/>
    <property type="project" value="TreeGrafter"/>
</dbReference>
<dbReference type="InterPro" id="IPR038063">
    <property type="entry name" value="Transpep_catalytic_dom"/>
</dbReference>
<keyword evidence="8" id="KW-0732">Signal</keyword>
<dbReference type="PIRSF" id="PIRSF029342">
    <property type="entry name" value="UCP029342_ErfK/YbiS/YcfS/YnhG"/>
    <property type="match status" value="1"/>
</dbReference>
<dbReference type="PANTHER" id="PTHR30582">
    <property type="entry name" value="L,D-TRANSPEPTIDASE"/>
    <property type="match status" value="1"/>
</dbReference>
<dbReference type="RefSeq" id="WP_105042872.1">
    <property type="nucleotide sequence ID" value="NZ_MQWA01000001.1"/>
</dbReference>
<dbReference type="InterPro" id="IPR016915">
    <property type="entry name" value="UCP029342"/>
</dbReference>
<evidence type="ECO:0000313" key="11">
    <source>
        <dbReference type="Proteomes" id="UP000239907"/>
    </source>
</evidence>
<dbReference type="AlphaFoldDB" id="A0A2S7U1Z8"/>
<organism evidence="10 11">
    <name type="scientific">Rubritalea profundi</name>
    <dbReference type="NCBI Taxonomy" id="1658618"/>
    <lineage>
        <taxon>Bacteria</taxon>
        <taxon>Pseudomonadati</taxon>
        <taxon>Verrucomicrobiota</taxon>
        <taxon>Verrucomicrobiia</taxon>
        <taxon>Verrucomicrobiales</taxon>
        <taxon>Rubritaleaceae</taxon>
        <taxon>Rubritalea</taxon>
    </lineage>
</organism>
<dbReference type="GO" id="GO:0071555">
    <property type="term" value="P:cell wall organization"/>
    <property type="evidence" value="ECO:0007669"/>
    <property type="project" value="UniProtKB-UniRule"/>
</dbReference>
<dbReference type="GO" id="GO:0008360">
    <property type="term" value="P:regulation of cell shape"/>
    <property type="evidence" value="ECO:0007669"/>
    <property type="project" value="UniProtKB-UniRule"/>
</dbReference>
<keyword evidence="11" id="KW-1185">Reference proteome</keyword>
<evidence type="ECO:0000256" key="6">
    <source>
        <dbReference type="ARBA" id="ARBA00023316"/>
    </source>
</evidence>
<dbReference type="Proteomes" id="UP000239907">
    <property type="component" value="Unassembled WGS sequence"/>
</dbReference>
<dbReference type="GO" id="GO:0016740">
    <property type="term" value="F:transferase activity"/>
    <property type="evidence" value="ECO:0007669"/>
    <property type="project" value="UniProtKB-KW"/>
</dbReference>
<evidence type="ECO:0000256" key="1">
    <source>
        <dbReference type="ARBA" id="ARBA00004752"/>
    </source>
</evidence>
<feature type="chain" id="PRO_5015493517" description="L,D-TPase catalytic domain-containing protein" evidence="8">
    <location>
        <begin position="26"/>
        <end position="327"/>
    </location>
</feature>
<dbReference type="CDD" id="cd16913">
    <property type="entry name" value="YkuD_like"/>
    <property type="match status" value="1"/>
</dbReference>
<name>A0A2S7U1Z8_9BACT</name>
<evidence type="ECO:0000256" key="4">
    <source>
        <dbReference type="ARBA" id="ARBA00022960"/>
    </source>
</evidence>
<keyword evidence="3" id="KW-0808">Transferase</keyword>
<evidence type="ECO:0000259" key="9">
    <source>
        <dbReference type="PROSITE" id="PS52029"/>
    </source>
</evidence>
<dbReference type="UniPathway" id="UPA00219"/>
<dbReference type="InterPro" id="IPR005490">
    <property type="entry name" value="LD_TPept_cat_dom"/>
</dbReference>
<dbReference type="OrthoDB" id="189120at2"/>
<keyword evidence="6 7" id="KW-0961">Cell wall biogenesis/degradation</keyword>
<keyword evidence="5 7" id="KW-0573">Peptidoglycan synthesis</keyword>
<dbReference type="Pfam" id="PF03734">
    <property type="entry name" value="YkuD"/>
    <property type="match status" value="1"/>
</dbReference>
<feature type="signal peptide" evidence="8">
    <location>
        <begin position="1"/>
        <end position="25"/>
    </location>
</feature>
<dbReference type="Gene3D" id="2.40.440.10">
    <property type="entry name" value="L,D-transpeptidase catalytic domain-like"/>
    <property type="match status" value="1"/>
</dbReference>
<gene>
    <name evidence="10" type="ORF">BSZ32_07495</name>
</gene>
<evidence type="ECO:0000256" key="3">
    <source>
        <dbReference type="ARBA" id="ARBA00022679"/>
    </source>
</evidence>
<protein>
    <recommendedName>
        <fullName evidence="9">L,D-TPase catalytic domain-containing protein</fullName>
    </recommendedName>
</protein>
<evidence type="ECO:0000256" key="7">
    <source>
        <dbReference type="PROSITE-ProRule" id="PRU01373"/>
    </source>
</evidence>
<sequence>MLAKPFFLSFLAGAALLSATSTLSAAQETLQPGQFEWQPERAPKGPILMVVSLDDQMAYVYRNGVQIGRSTVSTGRAGKETPTGVFTILQRKKKHESNIYKGAKMPYMQRLTWTGIAMHAGKLPGHPASAGCIRLPYDFSELLYGTTRNGSTVVISEKASTPAISKKPASILLDSRSVVGVRPVPKGRVVWEPNKSPEGPVNMLLSYADKTVYVFRNGVQIGQSPVALTLSDDMPQGIFLMLEGVENKSSTTGQPLHPWSMLALHGGSPVNAVDRLRNSIEMPKDFGQLVRTVIAPGTILLATNDASTEATRSKGPLNVLVPEEKKK</sequence>
<feature type="active site" description="Nucleophile" evidence="7">
    <location>
        <position position="132"/>
    </location>
</feature>